<keyword evidence="4" id="KW-1185">Reference proteome</keyword>
<organism evidence="3 4">
    <name type="scientific">Streptomyces cinerochromogenes</name>
    <dbReference type="NCBI Taxonomy" id="66422"/>
    <lineage>
        <taxon>Bacteria</taxon>
        <taxon>Bacillati</taxon>
        <taxon>Actinomycetota</taxon>
        <taxon>Actinomycetes</taxon>
        <taxon>Kitasatosporales</taxon>
        <taxon>Streptomycetaceae</taxon>
        <taxon>Streptomyces</taxon>
    </lineage>
</organism>
<evidence type="ECO:0000313" key="4">
    <source>
        <dbReference type="Proteomes" id="UP001604267"/>
    </source>
</evidence>
<evidence type="ECO:0000313" key="3">
    <source>
        <dbReference type="EMBL" id="MFG3012231.1"/>
    </source>
</evidence>
<dbReference type="InterPro" id="IPR025110">
    <property type="entry name" value="AMP-bd_C"/>
</dbReference>
<feature type="domain" description="AMP-dependent synthetase/ligase" evidence="1">
    <location>
        <begin position="50"/>
        <end position="410"/>
    </location>
</feature>
<dbReference type="NCBIfam" id="TIGR01733">
    <property type="entry name" value="AA-adenyl-dom"/>
    <property type="match status" value="1"/>
</dbReference>
<dbReference type="PANTHER" id="PTHR45527:SF1">
    <property type="entry name" value="FATTY ACID SYNTHASE"/>
    <property type="match status" value="1"/>
</dbReference>
<dbReference type="SUPFAM" id="SSF56801">
    <property type="entry name" value="Acetyl-CoA synthetase-like"/>
    <property type="match status" value="1"/>
</dbReference>
<accession>A0ABW7B9A5</accession>
<protein>
    <submittedName>
        <fullName evidence="3">Amino acid adenylation domain-containing protein</fullName>
    </submittedName>
</protein>
<dbReference type="Gene3D" id="3.30.300.30">
    <property type="match status" value="1"/>
</dbReference>
<dbReference type="Gene3D" id="3.40.50.12780">
    <property type="entry name" value="N-terminal domain of ligase-like"/>
    <property type="match status" value="1"/>
</dbReference>
<evidence type="ECO:0000259" key="1">
    <source>
        <dbReference type="Pfam" id="PF00501"/>
    </source>
</evidence>
<dbReference type="PROSITE" id="PS00455">
    <property type="entry name" value="AMP_BINDING"/>
    <property type="match status" value="1"/>
</dbReference>
<sequence length="549" mass="58378">MGLSRATKNSNLDPLPLYPGAVAAMADATLTGPPEAPMPSSVFSAVVELAAAHPDRLAITDATEQFSYLGLVGLVRDLRAALLDWGWGAGDRLAVLLRRSGATVVAFLAAESIGATYIPLDPNSPPERLAEVLEASGSSALLTGFDCTALGYRIGARVGTKVFEMPGPLPRDGSQRTAELSCSDARQADPDEARYLIYTSGSTGRPKAVAISHRGLLNHLSSMIATLGITAADSVAFSAAPTYVISVWQMLAPLLVGARVTVIEDNDLRFPRRLVRRVADAQVTVLELVPSVIRWLTAVAGRDPDSGPQSALRRLISTGEPLFPQLAAEASAAFPGVEIFNAYGCSECSDDVTLHQVMPGDLSAARVPIGRPLPGVKLYLLVKENGRWRAAAPGEPGELWVGGAGVSLGYPDEPELTRTVFFRDPFDPNSPTGRLYRTGDLAVFSEGRADCLGRADRQVKIAGMRVELDEIECVIGSLPGVTGCAVVVDNERGRNELRAYVVTSIGCTNADLYTAACKRLPPGLVPRRWVQVGSLPTTRTGKVDRRQLS</sequence>
<dbReference type="InterPro" id="IPR010071">
    <property type="entry name" value="AA_adenyl_dom"/>
</dbReference>
<dbReference type="InterPro" id="IPR042099">
    <property type="entry name" value="ANL_N_sf"/>
</dbReference>
<feature type="domain" description="AMP-binding enzyme C-terminal" evidence="2">
    <location>
        <begin position="470"/>
        <end position="542"/>
    </location>
</feature>
<dbReference type="InterPro" id="IPR020845">
    <property type="entry name" value="AMP-binding_CS"/>
</dbReference>
<dbReference type="PANTHER" id="PTHR45527">
    <property type="entry name" value="NONRIBOSOMAL PEPTIDE SYNTHETASE"/>
    <property type="match status" value="1"/>
</dbReference>
<dbReference type="CDD" id="cd05930">
    <property type="entry name" value="A_NRPS"/>
    <property type="match status" value="1"/>
</dbReference>
<dbReference type="Pfam" id="PF13193">
    <property type="entry name" value="AMP-binding_C"/>
    <property type="match status" value="1"/>
</dbReference>
<dbReference type="InterPro" id="IPR000873">
    <property type="entry name" value="AMP-dep_synth/lig_dom"/>
</dbReference>
<dbReference type="RefSeq" id="WP_392818641.1">
    <property type="nucleotide sequence ID" value="NZ_JBICYV010000008.1"/>
</dbReference>
<evidence type="ECO:0000259" key="2">
    <source>
        <dbReference type="Pfam" id="PF13193"/>
    </source>
</evidence>
<proteinExistence type="predicted"/>
<dbReference type="Pfam" id="PF00501">
    <property type="entry name" value="AMP-binding"/>
    <property type="match status" value="1"/>
</dbReference>
<dbReference type="InterPro" id="IPR045851">
    <property type="entry name" value="AMP-bd_C_sf"/>
</dbReference>
<gene>
    <name evidence="3" type="ORF">ACGFZB_17580</name>
</gene>
<dbReference type="Proteomes" id="UP001604267">
    <property type="component" value="Unassembled WGS sequence"/>
</dbReference>
<dbReference type="EMBL" id="JBICYV010000008">
    <property type="protein sequence ID" value="MFG3012231.1"/>
    <property type="molecule type" value="Genomic_DNA"/>
</dbReference>
<name>A0ABW7B9A5_9ACTN</name>
<comment type="caution">
    <text evidence="3">The sequence shown here is derived from an EMBL/GenBank/DDBJ whole genome shotgun (WGS) entry which is preliminary data.</text>
</comment>
<reference evidence="3 4" key="1">
    <citation type="submission" date="2024-10" db="EMBL/GenBank/DDBJ databases">
        <title>The Natural Products Discovery Center: Release of the First 8490 Sequenced Strains for Exploring Actinobacteria Biosynthetic Diversity.</title>
        <authorList>
            <person name="Kalkreuter E."/>
            <person name="Kautsar S.A."/>
            <person name="Yang D."/>
            <person name="Bader C.D."/>
            <person name="Teijaro C.N."/>
            <person name="Fluegel L."/>
            <person name="Davis C.M."/>
            <person name="Simpson J.R."/>
            <person name="Lauterbach L."/>
            <person name="Steele A.D."/>
            <person name="Gui C."/>
            <person name="Meng S."/>
            <person name="Li G."/>
            <person name="Viehrig K."/>
            <person name="Ye F."/>
            <person name="Su P."/>
            <person name="Kiefer A.F."/>
            <person name="Nichols A."/>
            <person name="Cepeda A.J."/>
            <person name="Yan W."/>
            <person name="Fan B."/>
            <person name="Jiang Y."/>
            <person name="Adhikari A."/>
            <person name="Zheng C.-J."/>
            <person name="Schuster L."/>
            <person name="Cowan T.M."/>
            <person name="Smanski M.J."/>
            <person name="Chevrette M.G."/>
            <person name="De Carvalho L.P.S."/>
            <person name="Shen B."/>
        </authorList>
    </citation>
    <scope>NUCLEOTIDE SEQUENCE [LARGE SCALE GENOMIC DNA]</scope>
    <source>
        <strain evidence="3 4">NPDC048320</strain>
    </source>
</reference>